<protein>
    <submittedName>
        <fullName evidence="6">NAD(P)-dependent dehydrogenase (Short-subunit alcohol dehydrogenase family)</fullName>
    </submittedName>
</protein>
<dbReference type="InterPro" id="IPR036291">
    <property type="entry name" value="NAD(P)-bd_dom_sf"/>
</dbReference>
<dbReference type="Proteomes" id="UP000233766">
    <property type="component" value="Unassembled WGS sequence"/>
</dbReference>
<dbReference type="Gene3D" id="3.40.50.720">
    <property type="entry name" value="NAD(P)-binding Rossmann-like Domain"/>
    <property type="match status" value="1"/>
</dbReference>
<dbReference type="Pfam" id="PF13561">
    <property type="entry name" value="adh_short_C2"/>
    <property type="match status" value="1"/>
</dbReference>
<dbReference type="GO" id="GO:0008202">
    <property type="term" value="P:steroid metabolic process"/>
    <property type="evidence" value="ECO:0007669"/>
    <property type="project" value="UniProtKB-KW"/>
</dbReference>
<dbReference type="PRINTS" id="PR00081">
    <property type="entry name" value="GDHRDH"/>
</dbReference>
<evidence type="ECO:0000256" key="4">
    <source>
        <dbReference type="ARBA" id="ARBA00023098"/>
    </source>
</evidence>
<dbReference type="PROSITE" id="PS00061">
    <property type="entry name" value="ADH_SHORT"/>
    <property type="match status" value="1"/>
</dbReference>
<keyword evidence="7" id="KW-1185">Reference proteome</keyword>
<evidence type="ECO:0000313" key="6">
    <source>
        <dbReference type="EMBL" id="PKV98608.1"/>
    </source>
</evidence>
<dbReference type="FunFam" id="3.40.50.720:FF:000084">
    <property type="entry name" value="Short-chain dehydrogenase reductase"/>
    <property type="match status" value="1"/>
</dbReference>
<organism evidence="6 7">
    <name type="scientific">Nocardia fluminea</name>
    <dbReference type="NCBI Taxonomy" id="134984"/>
    <lineage>
        <taxon>Bacteria</taxon>
        <taxon>Bacillati</taxon>
        <taxon>Actinomycetota</taxon>
        <taxon>Actinomycetes</taxon>
        <taxon>Mycobacteriales</taxon>
        <taxon>Nocardiaceae</taxon>
        <taxon>Nocardia</taxon>
    </lineage>
</organism>
<dbReference type="EMBL" id="PJMW01000001">
    <property type="protein sequence ID" value="PKV98608.1"/>
    <property type="molecule type" value="Genomic_DNA"/>
</dbReference>
<keyword evidence="2" id="KW-0560">Oxidoreductase</keyword>
<comment type="caution">
    <text evidence="6">The sequence shown here is derived from an EMBL/GenBank/DDBJ whole genome shotgun (WGS) entry which is preliminary data.</text>
</comment>
<evidence type="ECO:0000256" key="1">
    <source>
        <dbReference type="ARBA" id="ARBA00006484"/>
    </source>
</evidence>
<keyword evidence="5" id="KW-0753">Steroid metabolism</keyword>
<proteinExistence type="inferred from homology"/>
<sequence length="279" mass="28343">MKLLDGKVAVITGAASGMGLAAAETFVEHGAKVVLADIRDECGAAAAARLGNSAVFTHTDVTSGAAVDSVVGVAVDTFGRLDVMFSNAGAAVDLSPIDELTPAGLDRTLALNLQAHVAAHKYAARQFRAQGTPGSIITTASVAALQAGWNGGAYSMAKAAVLALVRQTAMENRGTGIRSNAILPGAVPTSIITDMFGVSRDREDDFLTGLGELIGDETLIGRAGQARDVAHAALFLASDLSDWITGVALPVDGGTTAVTKDATVALITDYAAQFHAGLP</sequence>
<dbReference type="InterPro" id="IPR002347">
    <property type="entry name" value="SDR_fam"/>
</dbReference>
<dbReference type="PANTHER" id="PTHR43180">
    <property type="entry name" value="3-OXOACYL-(ACYL-CARRIER-PROTEIN) REDUCTASE (AFU_ORTHOLOGUE AFUA_6G11210)"/>
    <property type="match status" value="1"/>
</dbReference>
<keyword evidence="3" id="KW-0520">NAD</keyword>
<dbReference type="SUPFAM" id="SSF51735">
    <property type="entry name" value="NAD(P)-binding Rossmann-fold domains"/>
    <property type="match status" value="1"/>
</dbReference>
<evidence type="ECO:0000256" key="3">
    <source>
        <dbReference type="ARBA" id="ARBA00023027"/>
    </source>
</evidence>
<dbReference type="RefSeq" id="WP_211300276.1">
    <property type="nucleotide sequence ID" value="NZ_PJMW01000001.1"/>
</dbReference>
<dbReference type="PANTHER" id="PTHR43180:SF28">
    <property type="entry name" value="NAD(P)-BINDING ROSSMANN-FOLD SUPERFAMILY PROTEIN"/>
    <property type="match status" value="1"/>
</dbReference>
<accession>A0A2N3WXN5</accession>
<comment type="similarity">
    <text evidence="1">Belongs to the short-chain dehydrogenases/reductases (SDR) family.</text>
</comment>
<dbReference type="CDD" id="cd05233">
    <property type="entry name" value="SDR_c"/>
    <property type="match status" value="1"/>
</dbReference>
<reference evidence="6 7" key="1">
    <citation type="submission" date="2017-12" db="EMBL/GenBank/DDBJ databases">
        <title>Sequencing the genomes of 1000 Actinobacteria strains.</title>
        <authorList>
            <person name="Klenk H.-P."/>
        </authorList>
    </citation>
    <scope>NUCLEOTIDE SEQUENCE [LARGE SCALE GENOMIC DNA]</scope>
    <source>
        <strain evidence="6 7">DSM 44489</strain>
    </source>
</reference>
<keyword evidence="4" id="KW-0443">Lipid metabolism</keyword>
<dbReference type="PRINTS" id="PR00080">
    <property type="entry name" value="SDRFAMILY"/>
</dbReference>
<evidence type="ECO:0000256" key="2">
    <source>
        <dbReference type="ARBA" id="ARBA00023002"/>
    </source>
</evidence>
<evidence type="ECO:0000256" key="5">
    <source>
        <dbReference type="ARBA" id="ARBA00023221"/>
    </source>
</evidence>
<name>A0A2N3WXN5_9NOCA</name>
<dbReference type="InterPro" id="IPR020904">
    <property type="entry name" value="Sc_DH/Rdtase_CS"/>
</dbReference>
<dbReference type="AlphaFoldDB" id="A0A2N3WXN5"/>
<evidence type="ECO:0000313" key="7">
    <source>
        <dbReference type="Proteomes" id="UP000233766"/>
    </source>
</evidence>
<gene>
    <name evidence="6" type="ORF">ATK86_0629</name>
</gene>
<dbReference type="GO" id="GO:0016491">
    <property type="term" value="F:oxidoreductase activity"/>
    <property type="evidence" value="ECO:0007669"/>
    <property type="project" value="UniProtKB-KW"/>
</dbReference>